<name>A0A428ZAC7_KIBAR</name>
<dbReference type="SUPFAM" id="SSF53335">
    <property type="entry name" value="S-adenosyl-L-methionine-dependent methyltransferases"/>
    <property type="match status" value="1"/>
</dbReference>
<organism evidence="3 4">
    <name type="scientific">Kibdelosporangium aridum</name>
    <dbReference type="NCBI Taxonomy" id="2030"/>
    <lineage>
        <taxon>Bacteria</taxon>
        <taxon>Bacillati</taxon>
        <taxon>Actinomycetota</taxon>
        <taxon>Actinomycetes</taxon>
        <taxon>Pseudonocardiales</taxon>
        <taxon>Pseudonocardiaceae</taxon>
        <taxon>Kibdelosporangium</taxon>
    </lineage>
</organism>
<dbReference type="InterPro" id="IPR029063">
    <property type="entry name" value="SAM-dependent_MTases_sf"/>
</dbReference>
<reference evidence="3 4" key="1">
    <citation type="submission" date="2018-05" db="EMBL/GenBank/DDBJ databases">
        <title>Evolution of GPA BGCs.</title>
        <authorList>
            <person name="Waglechner N."/>
            <person name="Wright G.D."/>
        </authorList>
    </citation>
    <scope>NUCLEOTIDE SEQUENCE [LARGE SCALE GENOMIC DNA]</scope>
    <source>
        <strain evidence="3 4">A82846</strain>
    </source>
</reference>
<dbReference type="GO" id="GO:0035243">
    <property type="term" value="F:protein-arginine omega-N symmetric methyltransferase activity"/>
    <property type="evidence" value="ECO:0007669"/>
    <property type="project" value="TreeGrafter"/>
</dbReference>
<dbReference type="AlphaFoldDB" id="A0A428ZAC7"/>
<dbReference type="InterPro" id="IPR003788">
    <property type="entry name" value="NDUFAF7"/>
</dbReference>
<dbReference type="PANTHER" id="PTHR12049">
    <property type="entry name" value="PROTEIN ARGININE METHYLTRANSFERASE NDUFAF7, MITOCHONDRIAL"/>
    <property type="match status" value="1"/>
</dbReference>
<sequence length="304" mass="33210">MWMSWRAATEQALYAKNGFYRHVGQPARHFRTSVHASPRFAAALLSLMPDAPEVVDIGAGDGRLLAQLDIDARLIAVEKAPRPAELPGRIDWVADIPSEITGLVIANEWLDNVPVDVVELAPNGPRLVEVTRDGTERLGDPPGEADLAWLERWWPLTEVGQRAEIGRPRDEAWADLAKRVRRGVVVAADYGHTLETRPFHGSLTGYRGGHQVVPVPDGSCDITAHVALDSCAAAVPETVLTTQRNALRALGILGARPPIELARTDPPRYLRELQRAGEEAELIDRDGLGSFGWLVYSLSAKIGL</sequence>
<dbReference type="Proteomes" id="UP000287547">
    <property type="component" value="Unassembled WGS sequence"/>
</dbReference>
<evidence type="ECO:0000313" key="3">
    <source>
        <dbReference type="EMBL" id="RSM84991.1"/>
    </source>
</evidence>
<evidence type="ECO:0008006" key="5">
    <source>
        <dbReference type="Google" id="ProtNLM"/>
    </source>
</evidence>
<proteinExistence type="predicted"/>
<dbReference type="PANTHER" id="PTHR12049:SF7">
    <property type="entry name" value="PROTEIN ARGININE METHYLTRANSFERASE NDUFAF7, MITOCHONDRIAL"/>
    <property type="match status" value="1"/>
</dbReference>
<dbReference type="OrthoDB" id="4856867at2"/>
<protein>
    <recommendedName>
        <fullName evidence="5">SAM-dependent methyltransferase</fullName>
    </recommendedName>
</protein>
<dbReference type="Gene3D" id="3.40.50.12710">
    <property type="match status" value="1"/>
</dbReference>
<accession>A0A428ZAC7</accession>
<evidence type="ECO:0000313" key="4">
    <source>
        <dbReference type="Proteomes" id="UP000287547"/>
    </source>
</evidence>
<evidence type="ECO:0000256" key="1">
    <source>
        <dbReference type="ARBA" id="ARBA00022603"/>
    </source>
</evidence>
<dbReference type="EMBL" id="QHKI01000014">
    <property type="protein sequence ID" value="RSM84991.1"/>
    <property type="molecule type" value="Genomic_DNA"/>
</dbReference>
<dbReference type="InterPro" id="IPR038375">
    <property type="entry name" value="NDUFAF7_sf"/>
</dbReference>
<gene>
    <name evidence="3" type="ORF">DMH04_19240</name>
</gene>
<keyword evidence="1" id="KW-0489">Methyltransferase</keyword>
<evidence type="ECO:0000256" key="2">
    <source>
        <dbReference type="ARBA" id="ARBA00022679"/>
    </source>
</evidence>
<dbReference type="Pfam" id="PF02636">
    <property type="entry name" value="Methyltransf_28"/>
    <property type="match status" value="1"/>
</dbReference>
<dbReference type="GO" id="GO:0032259">
    <property type="term" value="P:methylation"/>
    <property type="evidence" value="ECO:0007669"/>
    <property type="project" value="UniProtKB-KW"/>
</dbReference>
<comment type="caution">
    <text evidence="3">The sequence shown here is derived from an EMBL/GenBank/DDBJ whole genome shotgun (WGS) entry which is preliminary data.</text>
</comment>
<keyword evidence="2" id="KW-0808">Transferase</keyword>